<accession>A0AAE0GCZ0</accession>
<evidence type="ECO:0000313" key="3">
    <source>
        <dbReference type="Proteomes" id="UP001190700"/>
    </source>
</evidence>
<dbReference type="Proteomes" id="UP001190700">
    <property type="component" value="Unassembled WGS sequence"/>
</dbReference>
<comment type="caution">
    <text evidence="2">The sequence shown here is derived from an EMBL/GenBank/DDBJ whole genome shotgun (WGS) entry which is preliminary data.</text>
</comment>
<evidence type="ECO:0000256" key="1">
    <source>
        <dbReference type="SAM" id="MobiDB-lite"/>
    </source>
</evidence>
<reference evidence="2 3" key="1">
    <citation type="journal article" date="2015" name="Genome Biol. Evol.">
        <title>Comparative Genomics of a Bacterivorous Green Alga Reveals Evolutionary Causalities and Consequences of Phago-Mixotrophic Mode of Nutrition.</title>
        <authorList>
            <person name="Burns J.A."/>
            <person name="Paasch A."/>
            <person name="Narechania A."/>
            <person name="Kim E."/>
        </authorList>
    </citation>
    <scope>NUCLEOTIDE SEQUENCE [LARGE SCALE GENOMIC DNA]</scope>
    <source>
        <strain evidence="2 3">PLY_AMNH</strain>
    </source>
</reference>
<evidence type="ECO:0000313" key="2">
    <source>
        <dbReference type="EMBL" id="KAK3275655.1"/>
    </source>
</evidence>
<dbReference type="EMBL" id="LGRX02007094">
    <property type="protein sequence ID" value="KAK3275655.1"/>
    <property type="molecule type" value="Genomic_DNA"/>
</dbReference>
<feature type="region of interest" description="Disordered" evidence="1">
    <location>
        <begin position="186"/>
        <end position="221"/>
    </location>
</feature>
<protein>
    <submittedName>
        <fullName evidence="2">Uncharacterized protein</fullName>
    </submittedName>
</protein>
<name>A0AAE0GCZ0_9CHLO</name>
<feature type="compositionally biased region" description="Basic and acidic residues" evidence="1">
    <location>
        <begin position="204"/>
        <end position="221"/>
    </location>
</feature>
<gene>
    <name evidence="2" type="ORF">CYMTET_16227</name>
</gene>
<proteinExistence type="predicted"/>
<dbReference type="AlphaFoldDB" id="A0AAE0GCZ0"/>
<organism evidence="2 3">
    <name type="scientific">Cymbomonas tetramitiformis</name>
    <dbReference type="NCBI Taxonomy" id="36881"/>
    <lineage>
        <taxon>Eukaryota</taxon>
        <taxon>Viridiplantae</taxon>
        <taxon>Chlorophyta</taxon>
        <taxon>Pyramimonadophyceae</taxon>
        <taxon>Pyramimonadales</taxon>
        <taxon>Pyramimonadaceae</taxon>
        <taxon>Cymbomonas</taxon>
    </lineage>
</organism>
<keyword evidence="3" id="KW-1185">Reference proteome</keyword>
<sequence length="221" mass="24872">MSLSCFAEHLSYAFSYSSDLITILKSGSYKEKNGISIDSDDPDTEFAVLLAALGHVLFPIAYNEVSKLLDLEHDFDFYHVTLNELIFTILPVVKLRATAIDETADPTPQLAIIRNLGDKHARLHPDYGDSKRVADLWHVLASSAKSSPYVAPLYIDVIRDLRGGAHFSFSSLCLRLRTTWRQEHEYATLSQTPPPAGGGYRSKTVTDRQRPYRKNETRGRK</sequence>